<keyword evidence="4 8" id="KW-1133">Transmembrane helix</keyword>
<comment type="subcellular location">
    <subcellularLocation>
        <location evidence="1 8">Cell membrane</location>
        <topology evidence="1 8">Multi-pass membrane protein</topology>
    </subcellularLocation>
</comment>
<evidence type="ECO:0000256" key="6">
    <source>
        <dbReference type="ARBA" id="ARBA00023170"/>
    </source>
</evidence>
<feature type="transmembrane region" description="Helical" evidence="8">
    <location>
        <begin position="31"/>
        <end position="51"/>
    </location>
</feature>
<dbReference type="GO" id="GO:0050909">
    <property type="term" value="P:sensory perception of taste"/>
    <property type="evidence" value="ECO:0007669"/>
    <property type="project" value="InterPro"/>
</dbReference>
<reference evidence="9" key="2">
    <citation type="submission" date="2023-05" db="EMBL/GenBank/DDBJ databases">
        <authorList>
            <person name="Fouks B."/>
        </authorList>
    </citation>
    <scope>NUCLEOTIDE SEQUENCE</scope>
    <source>
        <strain evidence="9">Stay&amp;Tobe</strain>
        <tissue evidence="9">Testes</tissue>
    </source>
</reference>
<dbReference type="GO" id="GO:0007635">
    <property type="term" value="P:chemosensory behavior"/>
    <property type="evidence" value="ECO:0007669"/>
    <property type="project" value="TreeGrafter"/>
</dbReference>
<sequence>MRTAYDSKLLYYLCIAAGLVTGTWRNTLWSISLLLLQLVGLTYNLLSLFFIPRNVASSILHIGITLPLNHISGIVTLSLPLTKKYKQKIFYLQQASNIDTLMYKNTKKHMPNIILAPIVVIIILFHCVDIYIWNYNNGFIMTTVHEIIVHISSITSSIMACQYLIYVQAIKHHLHYLNKSLNNKDIHKFRQIYDKLYEFCKLINSIYGLQIFLKILSCISAVITNAYGTLSFLHSLIVKRNNKIIISTGLTQIGWTLLGSFKMIIICLLCQKASNESITLISKVQKLLLQENITQNIMIQLQLFSKQIVRNRTEFTANGICVINFSLMYTIIGILTTYIIVLIQI</sequence>
<accession>A0AAD8EB13</accession>
<reference evidence="9" key="1">
    <citation type="journal article" date="2023" name="IScience">
        <title>Live-bearing cockroach genome reveals convergent evolutionary mechanisms linked to viviparity in insects and beyond.</title>
        <authorList>
            <person name="Fouks B."/>
            <person name="Harrison M.C."/>
            <person name="Mikhailova A.A."/>
            <person name="Marchal E."/>
            <person name="English S."/>
            <person name="Carruthers M."/>
            <person name="Jennings E.C."/>
            <person name="Chiamaka E.L."/>
            <person name="Frigard R.A."/>
            <person name="Pippel M."/>
            <person name="Attardo G.M."/>
            <person name="Benoit J.B."/>
            <person name="Bornberg-Bauer E."/>
            <person name="Tobe S.S."/>
        </authorList>
    </citation>
    <scope>NUCLEOTIDE SEQUENCE</scope>
    <source>
        <strain evidence="9">Stay&amp;Tobe</strain>
    </source>
</reference>
<evidence type="ECO:0000256" key="5">
    <source>
        <dbReference type="ARBA" id="ARBA00023136"/>
    </source>
</evidence>
<feature type="transmembrane region" description="Helical" evidence="8">
    <location>
        <begin position="113"/>
        <end position="135"/>
    </location>
</feature>
<protein>
    <recommendedName>
        <fullName evidence="8">Gustatory receptor</fullName>
    </recommendedName>
</protein>
<dbReference type="GO" id="GO:0008049">
    <property type="term" value="P:male courtship behavior"/>
    <property type="evidence" value="ECO:0007669"/>
    <property type="project" value="TreeGrafter"/>
</dbReference>
<keyword evidence="2 8" id="KW-1003">Cell membrane</keyword>
<dbReference type="GO" id="GO:0030424">
    <property type="term" value="C:axon"/>
    <property type="evidence" value="ECO:0007669"/>
    <property type="project" value="TreeGrafter"/>
</dbReference>
<dbReference type="AlphaFoldDB" id="A0AAD8EB13"/>
<feature type="transmembrane region" description="Helical" evidence="8">
    <location>
        <begin position="147"/>
        <end position="166"/>
    </location>
</feature>
<comment type="function">
    <text evidence="8">Gustatory receptor which mediates acceptance or avoidance behavior, depending on its substrates.</text>
</comment>
<feature type="non-terminal residue" evidence="9">
    <location>
        <position position="345"/>
    </location>
</feature>
<gene>
    <name evidence="9" type="ORF">L9F63_022468</name>
</gene>
<evidence type="ECO:0000256" key="8">
    <source>
        <dbReference type="RuleBase" id="RU363108"/>
    </source>
</evidence>
<dbReference type="InterPro" id="IPR013604">
    <property type="entry name" value="7TM_chemorcpt"/>
</dbReference>
<feature type="transmembrane region" description="Helical" evidence="8">
    <location>
        <begin position="315"/>
        <end position="343"/>
    </location>
</feature>
<dbReference type="GO" id="GO:0007165">
    <property type="term" value="P:signal transduction"/>
    <property type="evidence" value="ECO:0007669"/>
    <property type="project" value="UniProtKB-KW"/>
</dbReference>
<evidence type="ECO:0000256" key="2">
    <source>
        <dbReference type="ARBA" id="ARBA00022475"/>
    </source>
</evidence>
<evidence type="ECO:0000256" key="7">
    <source>
        <dbReference type="ARBA" id="ARBA00023224"/>
    </source>
</evidence>
<dbReference type="GO" id="GO:0005886">
    <property type="term" value="C:plasma membrane"/>
    <property type="evidence" value="ECO:0007669"/>
    <property type="project" value="UniProtKB-SubCell"/>
</dbReference>
<keyword evidence="6 8" id="KW-0675">Receptor</keyword>
<comment type="caution">
    <text evidence="8">Lacks conserved residue(s) required for the propagation of feature annotation.</text>
</comment>
<proteinExistence type="inferred from homology"/>
<evidence type="ECO:0000256" key="3">
    <source>
        <dbReference type="ARBA" id="ARBA00022692"/>
    </source>
</evidence>
<evidence type="ECO:0000256" key="1">
    <source>
        <dbReference type="ARBA" id="ARBA00004651"/>
    </source>
</evidence>
<comment type="similarity">
    <text evidence="8">Belongs to the insect chemoreceptor superfamily. Gustatory receptor (GR) family.</text>
</comment>
<keyword evidence="7 8" id="KW-0807">Transducer</keyword>
<dbReference type="GO" id="GO:0043025">
    <property type="term" value="C:neuronal cell body"/>
    <property type="evidence" value="ECO:0007669"/>
    <property type="project" value="TreeGrafter"/>
</dbReference>
<dbReference type="Proteomes" id="UP001233999">
    <property type="component" value="Unassembled WGS sequence"/>
</dbReference>
<dbReference type="PANTHER" id="PTHR21143">
    <property type="entry name" value="INVERTEBRATE GUSTATORY RECEPTOR"/>
    <property type="match status" value="1"/>
</dbReference>
<keyword evidence="10" id="KW-1185">Reference proteome</keyword>
<evidence type="ECO:0000256" key="4">
    <source>
        <dbReference type="ARBA" id="ARBA00022989"/>
    </source>
</evidence>
<name>A0AAD8EB13_DIPPU</name>
<keyword evidence="5 8" id="KW-0472">Membrane</keyword>
<dbReference type="Pfam" id="PF08395">
    <property type="entry name" value="7tm_7"/>
    <property type="match status" value="1"/>
</dbReference>
<feature type="transmembrane region" description="Helical" evidence="8">
    <location>
        <begin position="211"/>
        <end position="233"/>
    </location>
</feature>
<comment type="caution">
    <text evidence="9">The sequence shown here is derived from an EMBL/GenBank/DDBJ whole genome shotgun (WGS) entry which is preliminary data.</text>
</comment>
<evidence type="ECO:0000313" key="9">
    <source>
        <dbReference type="EMBL" id="KAJ9583197.1"/>
    </source>
</evidence>
<feature type="transmembrane region" description="Helical" evidence="8">
    <location>
        <begin position="253"/>
        <end position="270"/>
    </location>
</feature>
<organism evidence="9 10">
    <name type="scientific">Diploptera punctata</name>
    <name type="common">Pacific beetle cockroach</name>
    <dbReference type="NCBI Taxonomy" id="6984"/>
    <lineage>
        <taxon>Eukaryota</taxon>
        <taxon>Metazoa</taxon>
        <taxon>Ecdysozoa</taxon>
        <taxon>Arthropoda</taxon>
        <taxon>Hexapoda</taxon>
        <taxon>Insecta</taxon>
        <taxon>Pterygota</taxon>
        <taxon>Neoptera</taxon>
        <taxon>Polyneoptera</taxon>
        <taxon>Dictyoptera</taxon>
        <taxon>Blattodea</taxon>
        <taxon>Blaberoidea</taxon>
        <taxon>Blaberidae</taxon>
        <taxon>Diplopterinae</taxon>
        <taxon>Diploptera</taxon>
    </lineage>
</organism>
<keyword evidence="3 8" id="KW-0812">Transmembrane</keyword>
<dbReference type="EMBL" id="JASPKZ010007645">
    <property type="protein sequence ID" value="KAJ9583197.1"/>
    <property type="molecule type" value="Genomic_DNA"/>
</dbReference>
<dbReference type="PANTHER" id="PTHR21143:SF133">
    <property type="entry name" value="GUSTATORY AND PHEROMONE RECEPTOR 32A-RELATED"/>
    <property type="match status" value="1"/>
</dbReference>
<evidence type="ECO:0000313" key="10">
    <source>
        <dbReference type="Proteomes" id="UP001233999"/>
    </source>
</evidence>
<dbReference type="GO" id="GO:0030425">
    <property type="term" value="C:dendrite"/>
    <property type="evidence" value="ECO:0007669"/>
    <property type="project" value="TreeGrafter"/>
</dbReference>